<dbReference type="PANTHER" id="PTHR43390">
    <property type="entry name" value="SIGNAL PEPTIDASE I"/>
    <property type="match status" value="1"/>
</dbReference>
<dbReference type="EC" id="3.4.21.89" evidence="4 6"/>
<evidence type="ECO:0000256" key="5">
    <source>
        <dbReference type="ARBA" id="ARBA00022801"/>
    </source>
</evidence>
<dbReference type="GO" id="GO:0005886">
    <property type="term" value="C:plasma membrane"/>
    <property type="evidence" value="ECO:0007669"/>
    <property type="project" value="UniProtKB-SubCell"/>
</dbReference>
<evidence type="ECO:0000256" key="2">
    <source>
        <dbReference type="ARBA" id="ARBA00004401"/>
    </source>
</evidence>
<evidence type="ECO:0000313" key="9">
    <source>
        <dbReference type="Proteomes" id="UP000598174"/>
    </source>
</evidence>
<dbReference type="PROSITE" id="PS00761">
    <property type="entry name" value="SPASE_I_3"/>
    <property type="match status" value="1"/>
</dbReference>
<feature type="domain" description="Peptidase S26" evidence="7">
    <location>
        <begin position="82"/>
        <end position="239"/>
    </location>
</feature>
<protein>
    <recommendedName>
        <fullName evidence="4 6">Signal peptidase I</fullName>
        <ecNumber evidence="4 6">3.4.21.89</ecNumber>
    </recommendedName>
</protein>
<accession>A0A919J1B0</accession>
<keyword evidence="6" id="KW-0645">Protease</keyword>
<organism evidence="8 9">
    <name type="scientific">Paractinoplanes ferrugineus</name>
    <dbReference type="NCBI Taxonomy" id="113564"/>
    <lineage>
        <taxon>Bacteria</taxon>
        <taxon>Bacillati</taxon>
        <taxon>Actinomycetota</taxon>
        <taxon>Actinomycetes</taxon>
        <taxon>Micromonosporales</taxon>
        <taxon>Micromonosporaceae</taxon>
        <taxon>Paractinoplanes</taxon>
    </lineage>
</organism>
<dbReference type="Pfam" id="PF10502">
    <property type="entry name" value="Peptidase_S26"/>
    <property type="match status" value="1"/>
</dbReference>
<dbReference type="Proteomes" id="UP000598174">
    <property type="component" value="Unassembled WGS sequence"/>
</dbReference>
<dbReference type="AlphaFoldDB" id="A0A919J1B0"/>
<comment type="catalytic activity">
    <reaction evidence="1 6">
        <text>Cleavage of hydrophobic, N-terminal signal or leader sequences from secreted and periplasmic proteins.</text>
        <dbReference type="EC" id="3.4.21.89"/>
    </reaction>
</comment>
<comment type="caution">
    <text evidence="8">The sequence shown here is derived from an EMBL/GenBank/DDBJ whole genome shotgun (WGS) entry which is preliminary data.</text>
</comment>
<dbReference type="CDD" id="cd06530">
    <property type="entry name" value="S26_SPase_I"/>
    <property type="match status" value="1"/>
</dbReference>
<evidence type="ECO:0000259" key="7">
    <source>
        <dbReference type="Pfam" id="PF10502"/>
    </source>
</evidence>
<dbReference type="InterPro" id="IPR019533">
    <property type="entry name" value="Peptidase_S26"/>
</dbReference>
<keyword evidence="5 6" id="KW-0378">Hydrolase</keyword>
<gene>
    <name evidence="8" type="ORF">Afe05nite_33970</name>
</gene>
<comment type="subcellular location">
    <subcellularLocation>
        <location evidence="2">Cell membrane</location>
        <topology evidence="2">Single-pass type II membrane protein</topology>
    </subcellularLocation>
    <subcellularLocation>
        <location evidence="6">Membrane</location>
        <topology evidence="6">Single-pass type II membrane protein</topology>
    </subcellularLocation>
</comment>
<dbReference type="PRINTS" id="PR00727">
    <property type="entry name" value="LEADERPTASE"/>
</dbReference>
<keyword evidence="6" id="KW-1133">Transmembrane helix</keyword>
<comment type="similarity">
    <text evidence="3 6">Belongs to the peptidase S26 family.</text>
</comment>
<dbReference type="SUPFAM" id="SSF51306">
    <property type="entry name" value="LexA/Signal peptidase"/>
    <property type="match status" value="1"/>
</dbReference>
<dbReference type="EMBL" id="BOMM01000029">
    <property type="protein sequence ID" value="GIE11557.1"/>
    <property type="molecule type" value="Genomic_DNA"/>
</dbReference>
<evidence type="ECO:0000256" key="3">
    <source>
        <dbReference type="ARBA" id="ARBA00009370"/>
    </source>
</evidence>
<keyword evidence="6" id="KW-0812">Transmembrane</keyword>
<proteinExistence type="inferred from homology"/>
<dbReference type="InterPro" id="IPR000223">
    <property type="entry name" value="Pept_S26A_signal_pept_1"/>
</dbReference>
<dbReference type="GO" id="GO:0004252">
    <property type="term" value="F:serine-type endopeptidase activity"/>
    <property type="evidence" value="ECO:0007669"/>
    <property type="project" value="InterPro"/>
</dbReference>
<keyword evidence="9" id="KW-1185">Reference proteome</keyword>
<reference evidence="8" key="1">
    <citation type="submission" date="2021-01" db="EMBL/GenBank/DDBJ databases">
        <title>Whole genome shotgun sequence of Actinoplanes ferrugineus NBRC 15555.</title>
        <authorList>
            <person name="Komaki H."/>
            <person name="Tamura T."/>
        </authorList>
    </citation>
    <scope>NUCLEOTIDE SEQUENCE</scope>
    <source>
        <strain evidence="8">NBRC 15555</strain>
    </source>
</reference>
<dbReference type="NCBIfam" id="TIGR02227">
    <property type="entry name" value="sigpep_I_bact"/>
    <property type="match status" value="1"/>
</dbReference>
<dbReference type="RefSeq" id="WP_203818074.1">
    <property type="nucleotide sequence ID" value="NZ_BAAABP010000058.1"/>
</dbReference>
<keyword evidence="6" id="KW-0472">Membrane</keyword>
<dbReference type="InterPro" id="IPR036286">
    <property type="entry name" value="LexA/Signal_pep-like_sf"/>
</dbReference>
<dbReference type="PANTHER" id="PTHR43390:SF1">
    <property type="entry name" value="CHLOROPLAST PROCESSING PEPTIDASE"/>
    <property type="match status" value="1"/>
</dbReference>
<name>A0A919J1B0_9ACTN</name>
<evidence type="ECO:0000256" key="4">
    <source>
        <dbReference type="ARBA" id="ARBA00013208"/>
    </source>
</evidence>
<dbReference type="Gene3D" id="2.10.109.10">
    <property type="entry name" value="Umud Fragment, subunit A"/>
    <property type="match status" value="1"/>
</dbReference>
<evidence type="ECO:0000256" key="1">
    <source>
        <dbReference type="ARBA" id="ARBA00000677"/>
    </source>
</evidence>
<dbReference type="GO" id="GO:0006465">
    <property type="term" value="P:signal peptide processing"/>
    <property type="evidence" value="ECO:0007669"/>
    <property type="project" value="InterPro"/>
</dbReference>
<evidence type="ECO:0000313" key="8">
    <source>
        <dbReference type="EMBL" id="GIE11557.1"/>
    </source>
</evidence>
<dbReference type="GO" id="GO:0009003">
    <property type="term" value="F:signal peptidase activity"/>
    <property type="evidence" value="ECO:0007669"/>
    <property type="project" value="UniProtKB-EC"/>
</dbReference>
<evidence type="ECO:0000256" key="6">
    <source>
        <dbReference type="RuleBase" id="RU362042"/>
    </source>
</evidence>
<dbReference type="InterPro" id="IPR019758">
    <property type="entry name" value="Pept_S26A_signal_pept_1_CS"/>
</dbReference>
<sequence length="240" mass="26946">MNVEQTVRDSAVRRIAYALLRAAVRGRRARGGDWGEAVLAEFTETTGDREAVRWAAGGLRAVWHERRDRRRELPRMVRIRRRVVRIALLGIAAGLVVNHFVLTVGYQPSGGMEPTYRITDRYVVDLAVFRLTGVQRGDVVEVSAPGTHRIILERVIGLPGDTIRCDDDRVERNGVLLDEPYLATDDLHPDYAHMTGCIATLTVPPHQLYVLGDHRVISLDSRSFGTIDEADLHGRVLLRL</sequence>
<feature type="transmembrane region" description="Helical" evidence="6">
    <location>
        <begin position="83"/>
        <end position="106"/>
    </location>
</feature>